<feature type="region of interest" description="Disordered" evidence="1">
    <location>
        <begin position="24"/>
        <end position="58"/>
    </location>
</feature>
<dbReference type="GO" id="GO:0010468">
    <property type="term" value="P:regulation of gene expression"/>
    <property type="evidence" value="ECO:0007669"/>
    <property type="project" value="TreeGrafter"/>
</dbReference>
<feature type="compositionally biased region" description="Pro residues" evidence="1">
    <location>
        <begin position="601"/>
        <end position="613"/>
    </location>
</feature>
<dbReference type="CDD" id="cd00821">
    <property type="entry name" value="PH"/>
    <property type="match status" value="1"/>
</dbReference>
<evidence type="ECO:0000259" key="2">
    <source>
        <dbReference type="SMART" id="SM00233"/>
    </source>
</evidence>
<dbReference type="AlphaFoldDB" id="A0A8J2WF77"/>
<keyword evidence="4" id="KW-1185">Reference proteome</keyword>
<dbReference type="GO" id="GO:0043565">
    <property type="term" value="F:sequence-specific DNA binding"/>
    <property type="evidence" value="ECO:0007669"/>
    <property type="project" value="TreeGrafter"/>
</dbReference>
<feature type="compositionally biased region" description="Low complexity" evidence="1">
    <location>
        <begin position="303"/>
        <end position="318"/>
    </location>
</feature>
<proteinExistence type="predicted"/>
<reference evidence="3" key="1">
    <citation type="submission" date="2021-11" db="EMBL/GenBank/DDBJ databases">
        <authorList>
            <person name="Schell T."/>
        </authorList>
    </citation>
    <scope>NUCLEOTIDE SEQUENCE</scope>
    <source>
        <strain evidence="3">M5</strain>
    </source>
</reference>
<dbReference type="SMART" id="SM00233">
    <property type="entry name" value="PH"/>
    <property type="match status" value="1"/>
</dbReference>
<feature type="region of interest" description="Disordered" evidence="1">
    <location>
        <begin position="111"/>
        <end position="138"/>
    </location>
</feature>
<dbReference type="SUPFAM" id="SSF50729">
    <property type="entry name" value="PH domain-like"/>
    <property type="match status" value="1"/>
</dbReference>
<feature type="region of interest" description="Disordered" evidence="1">
    <location>
        <begin position="191"/>
        <end position="215"/>
    </location>
</feature>
<sequence>MLLNNNGPNDTVVQPSGGNVVFRRQKQQETERHNNNSSKTKKGMKSGGAGGGTSSVRNSWSFTTELPMQHHVVPMVPAVKENIYVDPETLINANGDLKAVSRSRLRQRSVSNLNSAALAGTRERRDHSSSNRHPNGTMAKGVDYIRIHHPNPIRAALALNHQPTDLTTTILPSSNGTTATTNVVDLQIQDRSEYGNPDGSSAHSTAERESGVVGSTKTVEQTGLIHPVMDLYQAINQNQSNDYKLIQSYAIQPEMLDGSNGRDSQQQQQQQQPHPGQTSNPPMVRHGSGRGSATNARGGGFPSSSSSSSAGSTGKTSAEVVHASGSRKPTAAGTPMPTTSTGPNAVKTEWTFLPSPTAATEPQHREINSKPEESSMVRKGLLWVMRDRLFSRYHERFCILTRNYLHCFKKGSEASLTQMGNFLFKVNLAEVIAVQWLDKRGTAIVCLTLAKEGRLLVKTSMDLNGWFDDLQCCVKETIGRRQTLLMDQRGRSETFTSPSMFVPQQPQPLQKQQQQQQQKQQQQRPAPAQSVCRDRSLAARDNGRTNNRFSLMVDHEIKLTATSSSASDNSDNGLNNTGILTAEPQSLGNYSAVPAQVASSTPPPPVPGPPVPVPYRERSVSFDRSRVSKAEREAKRRSYYPSNHVTQV</sequence>
<dbReference type="Proteomes" id="UP000789390">
    <property type="component" value="Unassembled WGS sequence"/>
</dbReference>
<feature type="domain" description="PH" evidence="2">
    <location>
        <begin position="376"/>
        <end position="477"/>
    </location>
</feature>
<feature type="region of interest" description="Disordered" evidence="1">
    <location>
        <begin position="495"/>
        <end position="549"/>
    </location>
</feature>
<evidence type="ECO:0000313" key="3">
    <source>
        <dbReference type="EMBL" id="CAH0102275.1"/>
    </source>
</evidence>
<accession>A0A8J2WF77</accession>
<feature type="region of interest" description="Disordered" evidence="1">
    <location>
        <begin position="255"/>
        <end position="347"/>
    </location>
</feature>
<evidence type="ECO:0000256" key="1">
    <source>
        <dbReference type="SAM" id="MobiDB-lite"/>
    </source>
</evidence>
<dbReference type="PANTHER" id="PTHR14312">
    <property type="entry name" value="CREB/ATF BZIP TRANSCRIPTION FACTOR"/>
    <property type="match status" value="1"/>
</dbReference>
<feature type="compositionally biased region" description="Low complexity" evidence="1">
    <location>
        <begin position="503"/>
        <end position="529"/>
    </location>
</feature>
<dbReference type="PANTHER" id="PTHR14312:SF1">
    <property type="entry name" value="BASIC-LEUCINE ZIPPER TRANSCRIPTION FACTOR A"/>
    <property type="match status" value="1"/>
</dbReference>
<feature type="compositionally biased region" description="Low complexity" evidence="1">
    <location>
        <begin position="591"/>
        <end position="600"/>
    </location>
</feature>
<dbReference type="GO" id="GO:0005634">
    <property type="term" value="C:nucleus"/>
    <property type="evidence" value="ECO:0007669"/>
    <property type="project" value="TreeGrafter"/>
</dbReference>
<feature type="compositionally biased region" description="Low complexity" evidence="1">
    <location>
        <begin position="562"/>
        <end position="572"/>
    </location>
</feature>
<dbReference type="Gene3D" id="2.30.29.30">
    <property type="entry name" value="Pleckstrin-homology domain (PH domain)/Phosphotyrosine-binding domain (PTB)"/>
    <property type="match status" value="1"/>
</dbReference>
<dbReference type="InterPro" id="IPR001849">
    <property type="entry name" value="PH_domain"/>
</dbReference>
<dbReference type="EMBL" id="CAKKLH010000079">
    <property type="protein sequence ID" value="CAH0102275.1"/>
    <property type="molecule type" value="Genomic_DNA"/>
</dbReference>
<feature type="region of interest" description="Disordered" evidence="1">
    <location>
        <begin position="590"/>
        <end position="648"/>
    </location>
</feature>
<feature type="compositionally biased region" description="Basic and acidic residues" evidence="1">
    <location>
        <begin position="532"/>
        <end position="543"/>
    </location>
</feature>
<evidence type="ECO:0000313" key="4">
    <source>
        <dbReference type="Proteomes" id="UP000789390"/>
    </source>
</evidence>
<comment type="caution">
    <text evidence="3">The sequence shown here is derived from an EMBL/GenBank/DDBJ whole genome shotgun (WGS) entry which is preliminary data.</text>
</comment>
<feature type="region of interest" description="Disordered" evidence="1">
    <location>
        <begin position="562"/>
        <end position="581"/>
    </location>
</feature>
<feature type="compositionally biased region" description="Basic and acidic residues" evidence="1">
    <location>
        <begin position="615"/>
        <end position="636"/>
    </location>
</feature>
<gene>
    <name evidence="3" type="ORF">DGAL_LOCUS4668</name>
</gene>
<protein>
    <recommendedName>
        <fullName evidence="2">PH domain-containing protein</fullName>
    </recommendedName>
</protein>
<name>A0A8J2WF77_9CRUS</name>
<dbReference type="OrthoDB" id="8196563at2759"/>
<organism evidence="3 4">
    <name type="scientific">Daphnia galeata</name>
    <dbReference type="NCBI Taxonomy" id="27404"/>
    <lineage>
        <taxon>Eukaryota</taxon>
        <taxon>Metazoa</taxon>
        <taxon>Ecdysozoa</taxon>
        <taxon>Arthropoda</taxon>
        <taxon>Crustacea</taxon>
        <taxon>Branchiopoda</taxon>
        <taxon>Diplostraca</taxon>
        <taxon>Cladocera</taxon>
        <taxon>Anomopoda</taxon>
        <taxon>Daphniidae</taxon>
        <taxon>Daphnia</taxon>
    </lineage>
</organism>
<dbReference type="InterPro" id="IPR011993">
    <property type="entry name" value="PH-like_dom_sf"/>
</dbReference>